<accession>A0ABP6NA84</accession>
<keyword evidence="2" id="KW-1185">Reference proteome</keyword>
<sequence>MDDEAYLVDFRYDVAKLPDDPPLEAWSSSRVERMGLVSGRRCGPCSYPYPKSAAV</sequence>
<dbReference type="EMBL" id="BAAAUT010000027">
    <property type="protein sequence ID" value="GAA3141330.1"/>
    <property type="molecule type" value="Genomic_DNA"/>
</dbReference>
<evidence type="ECO:0000313" key="2">
    <source>
        <dbReference type="Proteomes" id="UP001500320"/>
    </source>
</evidence>
<proteinExistence type="predicted"/>
<gene>
    <name evidence="1" type="ORF">GCM10010466_35410</name>
</gene>
<protein>
    <submittedName>
        <fullName evidence="1">Uncharacterized protein</fullName>
    </submittedName>
</protein>
<evidence type="ECO:0000313" key="1">
    <source>
        <dbReference type="EMBL" id="GAA3141330.1"/>
    </source>
</evidence>
<name>A0ABP6NA84_9ACTN</name>
<organism evidence="1 2">
    <name type="scientific">Planomonospora alba</name>
    <dbReference type="NCBI Taxonomy" id="161354"/>
    <lineage>
        <taxon>Bacteria</taxon>
        <taxon>Bacillati</taxon>
        <taxon>Actinomycetota</taxon>
        <taxon>Actinomycetes</taxon>
        <taxon>Streptosporangiales</taxon>
        <taxon>Streptosporangiaceae</taxon>
        <taxon>Planomonospora</taxon>
    </lineage>
</organism>
<reference evidence="2" key="1">
    <citation type="journal article" date="2019" name="Int. J. Syst. Evol. Microbiol.">
        <title>The Global Catalogue of Microorganisms (GCM) 10K type strain sequencing project: providing services to taxonomists for standard genome sequencing and annotation.</title>
        <authorList>
            <consortium name="The Broad Institute Genomics Platform"/>
            <consortium name="The Broad Institute Genome Sequencing Center for Infectious Disease"/>
            <person name="Wu L."/>
            <person name="Ma J."/>
        </authorList>
    </citation>
    <scope>NUCLEOTIDE SEQUENCE [LARGE SCALE GENOMIC DNA]</scope>
    <source>
        <strain evidence="2">JCM 9373</strain>
    </source>
</reference>
<comment type="caution">
    <text evidence="1">The sequence shown here is derived from an EMBL/GenBank/DDBJ whole genome shotgun (WGS) entry which is preliminary data.</text>
</comment>
<dbReference type="Proteomes" id="UP001500320">
    <property type="component" value="Unassembled WGS sequence"/>
</dbReference>